<evidence type="ECO:0000313" key="5">
    <source>
        <dbReference type="Proteomes" id="UP000184520"/>
    </source>
</evidence>
<evidence type="ECO:0000313" key="4">
    <source>
        <dbReference type="EMBL" id="SHG83624.1"/>
    </source>
</evidence>
<dbReference type="STRING" id="634436.SAMN05216361_3049"/>
<dbReference type="InterPro" id="IPR010425">
    <property type="entry name" value="Caps_synth_GfcC-like_C"/>
</dbReference>
<evidence type="ECO:0000256" key="1">
    <source>
        <dbReference type="SAM" id="SignalP"/>
    </source>
</evidence>
<evidence type="ECO:0000259" key="2">
    <source>
        <dbReference type="Pfam" id="PF06251"/>
    </source>
</evidence>
<sequence length="243" mass="27362">MKRHLGCLLALCLLSQAVTAAQLSFNAQNTIITFDKPVKLAEVLATLPDPHSVYWAGAEVYELDSPKAEAQRADVMQLLANLIRRQSSGSARHTLLSDLYRDISDWHLMRRLNIDVDFDQARLNPKRNPGFVSGRYYIKAKPSMQSVSLVGPIGAQQTLTFNNASTVRDYLEQATPADSSDKDYVYVIEPDGKVSKQGIAYWNNTHYKPMPGSVIYLPLQTDLFSDDIEQLNDHIARLLQHRM</sequence>
<keyword evidence="1" id="KW-0732">Signal</keyword>
<organism evidence="4 5">
    <name type="scientific">Marisediminitalea aggregata</name>
    <dbReference type="NCBI Taxonomy" id="634436"/>
    <lineage>
        <taxon>Bacteria</taxon>
        <taxon>Pseudomonadati</taxon>
        <taxon>Pseudomonadota</taxon>
        <taxon>Gammaproteobacteria</taxon>
        <taxon>Alteromonadales</taxon>
        <taxon>Alteromonadaceae</taxon>
        <taxon>Marisediminitalea</taxon>
    </lineage>
</organism>
<dbReference type="AlphaFoldDB" id="A0A1M5N238"/>
<accession>A0A1M5N238</accession>
<feature type="domain" description="Capsule biosynthesis GfcC-like C-terminal" evidence="2">
    <location>
        <begin position="159"/>
        <end position="243"/>
    </location>
</feature>
<evidence type="ECO:0000259" key="3">
    <source>
        <dbReference type="Pfam" id="PF20616"/>
    </source>
</evidence>
<proteinExistence type="predicted"/>
<dbReference type="Pfam" id="PF06251">
    <property type="entry name" value="Caps_syn_GfcC_C"/>
    <property type="match status" value="1"/>
</dbReference>
<feature type="chain" id="PRO_5013087374" evidence="1">
    <location>
        <begin position="21"/>
        <end position="243"/>
    </location>
</feature>
<keyword evidence="5" id="KW-1185">Reference proteome</keyword>
<dbReference type="InterPro" id="IPR046459">
    <property type="entry name" value="Caps_syn_GfcC_N"/>
</dbReference>
<dbReference type="EMBL" id="FQWD01000005">
    <property type="protein sequence ID" value="SHG83624.1"/>
    <property type="molecule type" value="Genomic_DNA"/>
</dbReference>
<dbReference type="RefSeq" id="WP_084526585.1">
    <property type="nucleotide sequence ID" value="NZ_FQWD01000005.1"/>
</dbReference>
<reference evidence="5" key="1">
    <citation type="submission" date="2016-11" db="EMBL/GenBank/DDBJ databases">
        <authorList>
            <person name="Varghese N."/>
            <person name="Submissions S."/>
        </authorList>
    </citation>
    <scope>NUCLEOTIDE SEQUENCE [LARGE SCALE GENOMIC DNA]</scope>
    <source>
        <strain evidence="5">CGMCC 1.8995</strain>
    </source>
</reference>
<protein>
    <submittedName>
        <fullName evidence="4">Capsule biosynthesis GfcC</fullName>
    </submittedName>
</protein>
<feature type="signal peptide" evidence="1">
    <location>
        <begin position="1"/>
        <end position="20"/>
    </location>
</feature>
<feature type="domain" description="Capsule biosynthesis GfcC-like N-terminal" evidence="3">
    <location>
        <begin position="24"/>
        <end position="136"/>
    </location>
</feature>
<dbReference type="Pfam" id="PF20616">
    <property type="entry name" value="Caps_syn_GfcC_N"/>
    <property type="match status" value="1"/>
</dbReference>
<name>A0A1M5N238_9ALTE</name>
<dbReference type="Proteomes" id="UP000184520">
    <property type="component" value="Unassembled WGS sequence"/>
</dbReference>
<dbReference type="OrthoDB" id="5814422at2"/>
<dbReference type="Gene3D" id="3.10.560.10">
    <property type="entry name" value="Outer membrane lipoprotein wza domain like"/>
    <property type="match status" value="1"/>
</dbReference>
<gene>
    <name evidence="4" type="ORF">SAMN05216361_3049</name>
</gene>